<keyword evidence="3" id="KW-1185">Reference proteome</keyword>
<name>A0A4Y6PPL6_PERCE</name>
<dbReference type="Proteomes" id="UP000315995">
    <property type="component" value="Chromosome"/>
</dbReference>
<dbReference type="Pfam" id="PF14280">
    <property type="entry name" value="DUF4365"/>
    <property type="match status" value="1"/>
</dbReference>
<evidence type="ECO:0000313" key="3">
    <source>
        <dbReference type="Proteomes" id="UP000315995"/>
    </source>
</evidence>
<dbReference type="AlphaFoldDB" id="A0A4Y6PPL6"/>
<accession>A0A4Y6PPL6</accession>
<dbReference type="InterPro" id="IPR025375">
    <property type="entry name" value="DUF4365"/>
</dbReference>
<dbReference type="RefSeq" id="WP_141196706.1">
    <property type="nucleotide sequence ID" value="NZ_CP041186.1"/>
</dbReference>
<sequence>MDLNRRKEEFSNAFVQAVAATSGFGLAKPWVDDDSVDWTIAQAGGGGTVRSPRLDLQLKSSSSVQIRDEVIPFPLKLKNYEDLRATNCLVPRILVVVLLPEEVNDWLDLSDEQLVMRHCAYWMSLCGMEEVENESRVTVHVPIEQKFDTQSLSTIMELISKGERP</sequence>
<organism evidence="2 3">
    <name type="scientific">Persicimonas caeni</name>
    <dbReference type="NCBI Taxonomy" id="2292766"/>
    <lineage>
        <taxon>Bacteria</taxon>
        <taxon>Deltaproteobacteria</taxon>
        <taxon>Bradymonadales</taxon>
        <taxon>Bradymonadaceae</taxon>
        <taxon>Persicimonas</taxon>
    </lineage>
</organism>
<dbReference type="EMBL" id="CP041186">
    <property type="protein sequence ID" value="QDG50210.1"/>
    <property type="molecule type" value="Genomic_DNA"/>
</dbReference>
<gene>
    <name evidence="2" type="ORF">FIV42_05545</name>
</gene>
<evidence type="ECO:0000259" key="1">
    <source>
        <dbReference type="Pfam" id="PF14280"/>
    </source>
</evidence>
<accession>A0A5B8Y1E2</accession>
<reference evidence="2 3" key="1">
    <citation type="submission" date="2019-06" db="EMBL/GenBank/DDBJ databases">
        <title>Persicimonas caeni gen. nov., sp. nov., a predatory bacterium isolated from solar saltern.</title>
        <authorList>
            <person name="Wang S."/>
        </authorList>
    </citation>
    <scope>NUCLEOTIDE SEQUENCE [LARGE SCALE GENOMIC DNA]</scope>
    <source>
        <strain evidence="2 3">YN101</strain>
    </source>
</reference>
<dbReference type="OrthoDB" id="516854at2"/>
<feature type="domain" description="DUF4365" evidence="1">
    <location>
        <begin position="8"/>
        <end position="158"/>
    </location>
</feature>
<proteinExistence type="predicted"/>
<protein>
    <submittedName>
        <fullName evidence="2">DUF4365 domain-containing protein</fullName>
    </submittedName>
</protein>
<evidence type="ECO:0000313" key="2">
    <source>
        <dbReference type="EMBL" id="QDG50210.1"/>
    </source>
</evidence>